<dbReference type="GeneID" id="93280070"/>
<organism evidence="2 3">
    <name type="scientific">Enterocloster lavalensis</name>
    <dbReference type="NCBI Taxonomy" id="460384"/>
    <lineage>
        <taxon>Bacteria</taxon>
        <taxon>Bacillati</taxon>
        <taxon>Bacillota</taxon>
        <taxon>Clostridia</taxon>
        <taxon>Lachnospirales</taxon>
        <taxon>Lachnospiraceae</taxon>
        <taxon>Enterocloster</taxon>
    </lineage>
</organism>
<evidence type="ECO:0000256" key="1">
    <source>
        <dbReference type="SAM" id="Phobius"/>
    </source>
</evidence>
<evidence type="ECO:0000313" key="2">
    <source>
        <dbReference type="EMBL" id="SET02474.1"/>
    </source>
</evidence>
<evidence type="ECO:0000313" key="3">
    <source>
        <dbReference type="Proteomes" id="UP000198508"/>
    </source>
</evidence>
<dbReference type="AlphaFoldDB" id="A0A1I0B8S9"/>
<keyword evidence="1" id="KW-0472">Membrane</keyword>
<keyword evidence="1" id="KW-1133">Transmembrane helix</keyword>
<name>A0A1I0B8S9_9FIRM</name>
<keyword evidence="3" id="KW-1185">Reference proteome</keyword>
<feature type="transmembrane region" description="Helical" evidence="1">
    <location>
        <begin position="29"/>
        <end position="52"/>
    </location>
</feature>
<protein>
    <submittedName>
        <fullName evidence="2">Uncharacterized membrane protein YhdT</fullName>
    </submittedName>
</protein>
<accession>A0A1I0B8S9</accession>
<reference evidence="3" key="1">
    <citation type="submission" date="2016-10" db="EMBL/GenBank/DDBJ databases">
        <authorList>
            <person name="Varghese N."/>
            <person name="Submissions S."/>
        </authorList>
    </citation>
    <scope>NUCLEOTIDE SEQUENCE [LARGE SCALE GENOMIC DNA]</scope>
    <source>
        <strain evidence="3">NLAE-zl-G277</strain>
    </source>
</reference>
<keyword evidence="1" id="KW-0812">Transmembrane</keyword>
<dbReference type="InterPro" id="IPR010398">
    <property type="entry name" value="DUF997"/>
</dbReference>
<dbReference type="EMBL" id="FOIM01000001">
    <property type="protein sequence ID" value="SET02474.1"/>
    <property type="molecule type" value="Genomic_DNA"/>
</dbReference>
<dbReference type="PANTHER" id="PTHR39174">
    <property type="entry name" value="INNER MEMBRANE PROTEIN-RELATED"/>
    <property type="match status" value="1"/>
</dbReference>
<dbReference type="Pfam" id="PF06196">
    <property type="entry name" value="DUF997"/>
    <property type="match status" value="1"/>
</dbReference>
<dbReference type="RefSeq" id="WP_092360606.1">
    <property type="nucleotide sequence ID" value="NZ_CABJCG010000001.1"/>
</dbReference>
<proteinExistence type="predicted"/>
<dbReference type="Proteomes" id="UP000198508">
    <property type="component" value="Unassembled WGS sequence"/>
</dbReference>
<dbReference type="PANTHER" id="PTHR39174:SF1">
    <property type="entry name" value="INNER MEMBRANE PROTEIN"/>
    <property type="match status" value="1"/>
</dbReference>
<sequence>MTREEYDDRNYRFEDIPEDPRFKTCKKEALTVIGFWSLFVALTLIIMYTIGVKDPTEYTYVCGLPLWFFLVCLLILGCIGAVFFIVKRVFQDFSLDDEL</sequence>
<gene>
    <name evidence="2" type="ORF">SAMN05216313_101375</name>
</gene>
<dbReference type="STRING" id="460384.SAMN05216313_101375"/>
<feature type="transmembrane region" description="Helical" evidence="1">
    <location>
        <begin position="64"/>
        <end position="86"/>
    </location>
</feature>